<dbReference type="STRING" id="648782.SAMN04488554_0738"/>
<dbReference type="GO" id="GO:0016740">
    <property type="term" value="F:transferase activity"/>
    <property type="evidence" value="ECO:0007669"/>
    <property type="project" value="UniProtKB-KW"/>
</dbReference>
<dbReference type="AlphaFoldDB" id="A0A1H5DNH3"/>
<dbReference type="OrthoDB" id="4828183at2"/>
<evidence type="ECO:0000313" key="2">
    <source>
        <dbReference type="EMBL" id="SED80348.1"/>
    </source>
</evidence>
<sequence>MAVTTGTAWDVILSARPVAPEPGSTALSVRATYQQALYERALLVDLRAEQTRRDGAVHPDLAAVTVSPQELVSWLVNNPDTRPVVLLSEDGEQAREAAETLGELGLAQVSYAVGGFHAWLQAGLPARSAA</sequence>
<dbReference type="PROSITE" id="PS50206">
    <property type="entry name" value="RHODANESE_3"/>
    <property type="match status" value="1"/>
</dbReference>
<keyword evidence="3" id="KW-1185">Reference proteome</keyword>
<accession>A0A1H5DNH3</accession>
<dbReference type="Gene3D" id="3.40.250.10">
    <property type="entry name" value="Rhodanese-like domain"/>
    <property type="match status" value="1"/>
</dbReference>
<protein>
    <submittedName>
        <fullName evidence="2">Rhodanese-related sulfurtransferase</fullName>
    </submittedName>
</protein>
<feature type="domain" description="Rhodanese" evidence="1">
    <location>
        <begin position="37"/>
        <end position="128"/>
    </location>
</feature>
<dbReference type="InterPro" id="IPR036873">
    <property type="entry name" value="Rhodanese-like_dom_sf"/>
</dbReference>
<name>A0A1H5DNH3_9MICO</name>
<dbReference type="RefSeq" id="WP_089771737.1">
    <property type="nucleotide sequence ID" value="NZ_FNTX01000001.1"/>
</dbReference>
<dbReference type="CDD" id="cd00158">
    <property type="entry name" value="RHOD"/>
    <property type="match status" value="1"/>
</dbReference>
<reference evidence="3" key="1">
    <citation type="submission" date="2016-10" db="EMBL/GenBank/DDBJ databases">
        <authorList>
            <person name="Varghese N."/>
            <person name="Submissions S."/>
        </authorList>
    </citation>
    <scope>NUCLEOTIDE SEQUENCE [LARGE SCALE GENOMIC DNA]</scope>
    <source>
        <strain evidence="3">DSM 21368</strain>
    </source>
</reference>
<dbReference type="EMBL" id="FNTX01000001">
    <property type="protein sequence ID" value="SED80348.1"/>
    <property type="molecule type" value="Genomic_DNA"/>
</dbReference>
<dbReference type="Proteomes" id="UP000199220">
    <property type="component" value="Unassembled WGS sequence"/>
</dbReference>
<evidence type="ECO:0000313" key="3">
    <source>
        <dbReference type="Proteomes" id="UP000199220"/>
    </source>
</evidence>
<keyword evidence="2" id="KW-0808">Transferase</keyword>
<gene>
    <name evidence="2" type="ORF">SAMN04488554_0738</name>
</gene>
<proteinExistence type="predicted"/>
<dbReference type="SUPFAM" id="SSF52821">
    <property type="entry name" value="Rhodanese/Cell cycle control phosphatase"/>
    <property type="match status" value="1"/>
</dbReference>
<dbReference type="Pfam" id="PF00581">
    <property type="entry name" value="Rhodanese"/>
    <property type="match status" value="1"/>
</dbReference>
<organism evidence="2 3">
    <name type="scientific">Ruania alba</name>
    <dbReference type="NCBI Taxonomy" id="648782"/>
    <lineage>
        <taxon>Bacteria</taxon>
        <taxon>Bacillati</taxon>
        <taxon>Actinomycetota</taxon>
        <taxon>Actinomycetes</taxon>
        <taxon>Micrococcales</taxon>
        <taxon>Ruaniaceae</taxon>
        <taxon>Ruania</taxon>
    </lineage>
</organism>
<dbReference type="InterPro" id="IPR001763">
    <property type="entry name" value="Rhodanese-like_dom"/>
</dbReference>
<evidence type="ECO:0000259" key="1">
    <source>
        <dbReference type="PROSITE" id="PS50206"/>
    </source>
</evidence>